<keyword evidence="8" id="KW-0030">Aminoacyl-tRNA synthetase</keyword>
<evidence type="ECO:0000313" key="8">
    <source>
        <dbReference type="EMBL" id="VFK62270.1"/>
    </source>
</evidence>
<dbReference type="InterPro" id="IPR045864">
    <property type="entry name" value="aa-tRNA-synth_II/BPL/LPL"/>
</dbReference>
<keyword evidence="2" id="KW-0436">Ligase</keyword>
<evidence type="ECO:0000256" key="4">
    <source>
        <dbReference type="ARBA" id="ARBA00022840"/>
    </source>
</evidence>
<evidence type="ECO:0000256" key="2">
    <source>
        <dbReference type="ARBA" id="ARBA00022598"/>
    </source>
</evidence>
<keyword evidence="3" id="KW-0547">Nucleotide-binding</keyword>
<dbReference type="NCBIfam" id="TIGR00462">
    <property type="entry name" value="genX"/>
    <property type="match status" value="1"/>
</dbReference>
<dbReference type="AlphaFoldDB" id="A0A451A8B2"/>
<dbReference type="GO" id="GO:0005829">
    <property type="term" value="C:cytosol"/>
    <property type="evidence" value="ECO:0007669"/>
    <property type="project" value="TreeGrafter"/>
</dbReference>
<dbReference type="GO" id="GO:0006430">
    <property type="term" value="P:lysyl-tRNA aminoacylation"/>
    <property type="evidence" value="ECO:0007669"/>
    <property type="project" value="InterPro"/>
</dbReference>
<name>A0A451A8B2_9GAMM</name>
<protein>
    <submittedName>
        <fullName evidence="8">Lysyl-tRNA synthetase, class 2</fullName>
    </submittedName>
</protein>
<dbReference type="InterPro" id="IPR004525">
    <property type="entry name" value="EpmA"/>
</dbReference>
<evidence type="ECO:0000256" key="3">
    <source>
        <dbReference type="ARBA" id="ARBA00022741"/>
    </source>
</evidence>
<evidence type="ECO:0000256" key="5">
    <source>
        <dbReference type="ARBA" id="ARBA00052794"/>
    </source>
</evidence>
<dbReference type="EMBL" id="CAADFW010000072">
    <property type="protein sequence ID" value="VFK62270.1"/>
    <property type="molecule type" value="Genomic_DNA"/>
</dbReference>
<dbReference type="NCBIfam" id="NF006828">
    <property type="entry name" value="PRK09350.1"/>
    <property type="match status" value="1"/>
</dbReference>
<dbReference type="PANTHER" id="PTHR42918:SF6">
    <property type="entry name" value="ELONGATION FACTOR P--(R)-BETA-LYSINE LIGASE"/>
    <property type="match status" value="1"/>
</dbReference>
<dbReference type="InterPro" id="IPR006195">
    <property type="entry name" value="aa-tRNA-synth_II"/>
</dbReference>
<comment type="catalytic activity">
    <reaction evidence="5">
        <text>D-beta-lysine + L-lysyl-[protein] + ATP = N(6)-((3R)-3,6-diaminohexanoyl)-L-lysyl-[protein] + AMP + diphosphate + H(+)</text>
        <dbReference type="Rhea" id="RHEA:83435"/>
        <dbReference type="Rhea" id="RHEA-COMP:9752"/>
        <dbReference type="Rhea" id="RHEA-COMP:20131"/>
        <dbReference type="ChEBI" id="CHEBI:15378"/>
        <dbReference type="ChEBI" id="CHEBI:29969"/>
        <dbReference type="ChEBI" id="CHEBI:30616"/>
        <dbReference type="ChEBI" id="CHEBI:33019"/>
        <dbReference type="ChEBI" id="CHEBI:84138"/>
        <dbReference type="ChEBI" id="CHEBI:156053"/>
        <dbReference type="ChEBI" id="CHEBI:456215"/>
    </reaction>
    <physiologicalReaction direction="left-to-right" evidence="5">
        <dbReference type="Rhea" id="RHEA:83436"/>
    </physiologicalReaction>
</comment>
<dbReference type="PANTHER" id="PTHR42918">
    <property type="entry name" value="LYSYL-TRNA SYNTHETASE"/>
    <property type="match status" value="1"/>
</dbReference>
<sequence length="347" mass="38118">MNISPAPRGNLPKRDSIVRSPDGTDGWDWRPTADLAALRLRAETLACMRGFFAERGVLEVETPLLASTTAPDPHLASMEVDCSGWSGGGRTGRFFLQTSPEFFMKRLLAAGSGPIFQIGRAFRAGERGAHHNPEFTILEWYRPAFDREELMNEVESLVRSLLPIGPAKRMTYLAAFQRHAGFDPFRAPPSLLRDRAIGLGAAPDDARSLDRNACLDLIFGCIVQPALGEGAVFLFHFPAAQAVMARLATDNPSVAERFELFVDGIELANGYHELTNSREQRSRFLTDGERRKRMGLPEAPVDERLLMALTHGLPDCAGVALGVDRLLMLLSGAPDLDAVMAFPFSRV</sequence>
<accession>A0A451A8B2</accession>
<evidence type="ECO:0000259" key="7">
    <source>
        <dbReference type="PROSITE" id="PS50862"/>
    </source>
</evidence>
<dbReference type="FunFam" id="3.30.930.10:FF:000017">
    <property type="entry name" value="Elongation factor P--(R)-beta-lysine ligase"/>
    <property type="match status" value="1"/>
</dbReference>
<dbReference type="Pfam" id="PF00152">
    <property type="entry name" value="tRNA-synt_2"/>
    <property type="match status" value="1"/>
</dbReference>
<reference evidence="8" key="1">
    <citation type="submission" date="2019-02" db="EMBL/GenBank/DDBJ databases">
        <authorList>
            <person name="Gruber-Vodicka R. H."/>
            <person name="Seah K. B. B."/>
        </authorList>
    </citation>
    <scope>NUCLEOTIDE SEQUENCE</scope>
    <source>
        <strain evidence="8">BECK_BZ126</strain>
    </source>
</reference>
<organism evidence="8">
    <name type="scientific">Candidatus Kentrum sp. TC</name>
    <dbReference type="NCBI Taxonomy" id="2126339"/>
    <lineage>
        <taxon>Bacteria</taxon>
        <taxon>Pseudomonadati</taxon>
        <taxon>Pseudomonadota</taxon>
        <taxon>Gammaproteobacteria</taxon>
        <taxon>Candidatus Kentrum</taxon>
    </lineage>
</organism>
<dbReference type="PROSITE" id="PS50862">
    <property type="entry name" value="AA_TRNA_LIGASE_II"/>
    <property type="match status" value="1"/>
</dbReference>
<keyword evidence="4" id="KW-0067">ATP-binding</keyword>
<comment type="subunit">
    <text evidence="1">Homodimer.</text>
</comment>
<dbReference type="SUPFAM" id="SSF55681">
    <property type="entry name" value="Class II aaRS and biotin synthetases"/>
    <property type="match status" value="1"/>
</dbReference>
<gene>
    <name evidence="8" type="ORF">BECKTC1821F_GA0114240_10727</name>
</gene>
<dbReference type="Gene3D" id="3.30.930.10">
    <property type="entry name" value="Bira Bifunctional Protein, Domain 2"/>
    <property type="match status" value="1"/>
</dbReference>
<evidence type="ECO:0000256" key="1">
    <source>
        <dbReference type="ARBA" id="ARBA00011738"/>
    </source>
</evidence>
<dbReference type="InterPro" id="IPR004364">
    <property type="entry name" value="Aa-tRNA-synt_II"/>
</dbReference>
<feature type="domain" description="Aminoacyl-transfer RNA synthetases class-II family profile" evidence="7">
    <location>
        <begin position="38"/>
        <end position="343"/>
    </location>
</feature>
<dbReference type="GO" id="GO:0005524">
    <property type="term" value="F:ATP binding"/>
    <property type="evidence" value="ECO:0007669"/>
    <property type="project" value="UniProtKB-KW"/>
</dbReference>
<evidence type="ECO:0000256" key="6">
    <source>
        <dbReference type="SAM" id="MobiDB-lite"/>
    </source>
</evidence>
<feature type="region of interest" description="Disordered" evidence="6">
    <location>
        <begin position="1"/>
        <end position="23"/>
    </location>
</feature>
<dbReference type="GO" id="GO:0004824">
    <property type="term" value="F:lysine-tRNA ligase activity"/>
    <property type="evidence" value="ECO:0007669"/>
    <property type="project" value="InterPro"/>
</dbReference>
<dbReference type="GO" id="GO:0000049">
    <property type="term" value="F:tRNA binding"/>
    <property type="evidence" value="ECO:0007669"/>
    <property type="project" value="TreeGrafter"/>
</dbReference>
<proteinExistence type="predicted"/>